<proteinExistence type="predicted"/>
<feature type="compositionally biased region" description="Low complexity" evidence="4">
    <location>
        <begin position="30"/>
        <end position="51"/>
    </location>
</feature>
<evidence type="ECO:0000256" key="2">
    <source>
        <dbReference type="ARBA" id="ARBA00011901"/>
    </source>
</evidence>
<evidence type="ECO:0000259" key="5">
    <source>
        <dbReference type="SMART" id="SM00646"/>
    </source>
</evidence>
<dbReference type="GO" id="GO:0030288">
    <property type="term" value="C:outer membrane-bounded periplasmic space"/>
    <property type="evidence" value="ECO:0007669"/>
    <property type="project" value="TreeGrafter"/>
</dbReference>
<comment type="catalytic activity">
    <reaction evidence="1">
        <text>Hydrolyzes the link between N-acetylmuramoyl residues and L-amino acid residues in certain cell-wall glycopeptides.</text>
        <dbReference type="EC" id="3.5.1.28"/>
    </reaction>
</comment>
<keyword evidence="3 6" id="KW-0378">Hydrolase</keyword>
<dbReference type="Gene3D" id="3.40.630.40">
    <property type="entry name" value="Zn-dependent exopeptidases"/>
    <property type="match status" value="1"/>
</dbReference>
<evidence type="ECO:0000256" key="1">
    <source>
        <dbReference type="ARBA" id="ARBA00001561"/>
    </source>
</evidence>
<dbReference type="HOGENOM" id="CLU_787177_0_0_0"/>
<evidence type="ECO:0000313" key="6">
    <source>
        <dbReference type="EMBL" id="ACB77821.1"/>
    </source>
</evidence>
<dbReference type="Proteomes" id="UP000007013">
    <property type="component" value="Chromosome"/>
</dbReference>
<organism evidence="6 7">
    <name type="scientific">Opitutus terrae (strain DSM 11246 / JCM 15787 / PB90-1)</name>
    <dbReference type="NCBI Taxonomy" id="452637"/>
    <lineage>
        <taxon>Bacteria</taxon>
        <taxon>Pseudomonadati</taxon>
        <taxon>Verrucomicrobiota</taxon>
        <taxon>Opitutia</taxon>
        <taxon>Opitutales</taxon>
        <taxon>Opitutaceae</taxon>
        <taxon>Opitutus</taxon>
    </lineage>
</organism>
<protein>
    <recommendedName>
        <fullName evidence="2">N-acetylmuramoyl-L-alanine amidase</fullName>
        <ecNumber evidence="2">3.5.1.28</ecNumber>
    </recommendedName>
</protein>
<dbReference type="RefSeq" id="WP_012377335.1">
    <property type="nucleotide sequence ID" value="NC_010571.1"/>
</dbReference>
<dbReference type="PANTHER" id="PTHR30404:SF0">
    <property type="entry name" value="N-ACETYLMURAMOYL-L-ALANINE AMIDASE AMIC"/>
    <property type="match status" value="1"/>
</dbReference>
<dbReference type="Pfam" id="PF01520">
    <property type="entry name" value="Amidase_3"/>
    <property type="match status" value="1"/>
</dbReference>
<dbReference type="SMART" id="SM00646">
    <property type="entry name" value="Ami_3"/>
    <property type="match status" value="1"/>
</dbReference>
<feature type="region of interest" description="Disordered" evidence="4">
    <location>
        <begin position="264"/>
        <end position="283"/>
    </location>
</feature>
<dbReference type="EC" id="3.5.1.28" evidence="2"/>
<sequence>MPAAARRILLGLAVAVGISSDLHPAGGVRAAPTRPGATAAPAPRGSAPTTSVATVSRQKPPPAPATKRARTVPTVGLASAAAKLGLKLSVDRPGRMIELTDGSRRMELELDSRETKINGLRFFLGEPVTSKGGGFQISHTDYESCLVPLLKPALAPNRPPEPKIIALDPGHGGSDTGTQNPRLGLQEKMFTLDVVLRLKKLLEFRGYTVVLTRDADEKVDLPQRAIIANRAQADLFVSVHFNSLYPDTKTSGAEVFTFTRAGQRSDQSRGFGQEDDTEDDPAPVNRYDVWSVALAQALHRETIEGLQLPDRGHKTKHLGMLRGLQCPAALVESGFLSNDAEAKKISTEAYRQKIAEVLASGIERYASVVRTLRRK</sequence>
<dbReference type="PANTHER" id="PTHR30404">
    <property type="entry name" value="N-ACETYLMURAMOYL-L-ALANINE AMIDASE"/>
    <property type="match status" value="1"/>
</dbReference>
<dbReference type="AlphaFoldDB" id="B1ZQS0"/>
<dbReference type="STRING" id="452637.Oter_4550"/>
<dbReference type="OrthoDB" id="9806267at2"/>
<feature type="region of interest" description="Disordered" evidence="4">
    <location>
        <begin position="27"/>
        <end position="70"/>
    </location>
</feature>
<dbReference type="CDD" id="cd02696">
    <property type="entry name" value="MurNAc-LAA"/>
    <property type="match status" value="1"/>
</dbReference>
<dbReference type="InterPro" id="IPR050695">
    <property type="entry name" value="N-acetylmuramoyl_amidase_3"/>
</dbReference>
<accession>B1ZQS0</accession>
<feature type="domain" description="MurNAc-LAA" evidence="5">
    <location>
        <begin position="225"/>
        <end position="363"/>
    </location>
</feature>
<gene>
    <name evidence="6" type="ordered locus">Oter_4550</name>
</gene>
<keyword evidence="7" id="KW-1185">Reference proteome</keyword>
<reference evidence="6 7" key="1">
    <citation type="journal article" date="2011" name="J. Bacteriol.">
        <title>Genome sequence of the verrucomicrobium Opitutus terrae PB90-1, an abundant inhabitant of rice paddy soil ecosystems.</title>
        <authorList>
            <person name="van Passel M.W."/>
            <person name="Kant R."/>
            <person name="Palva A."/>
            <person name="Copeland A."/>
            <person name="Lucas S."/>
            <person name="Lapidus A."/>
            <person name="Glavina del Rio T."/>
            <person name="Pitluck S."/>
            <person name="Goltsman E."/>
            <person name="Clum A."/>
            <person name="Sun H."/>
            <person name="Schmutz J."/>
            <person name="Larimer F.W."/>
            <person name="Land M.L."/>
            <person name="Hauser L."/>
            <person name="Kyrpides N."/>
            <person name="Mikhailova N."/>
            <person name="Richardson P.P."/>
            <person name="Janssen P.H."/>
            <person name="de Vos W.M."/>
            <person name="Smidt H."/>
        </authorList>
    </citation>
    <scope>NUCLEOTIDE SEQUENCE [LARGE SCALE GENOMIC DNA]</scope>
    <source>
        <strain evidence="7">DSM 11246 / JCM 15787 / PB90-1</strain>
    </source>
</reference>
<dbReference type="InterPro" id="IPR002508">
    <property type="entry name" value="MurNAc-LAA_cat"/>
</dbReference>
<evidence type="ECO:0000313" key="7">
    <source>
        <dbReference type="Proteomes" id="UP000007013"/>
    </source>
</evidence>
<evidence type="ECO:0000256" key="3">
    <source>
        <dbReference type="ARBA" id="ARBA00022801"/>
    </source>
</evidence>
<dbReference type="SUPFAM" id="SSF53187">
    <property type="entry name" value="Zn-dependent exopeptidases"/>
    <property type="match status" value="1"/>
</dbReference>
<dbReference type="eggNOG" id="COG0860">
    <property type="taxonomic scope" value="Bacteria"/>
</dbReference>
<dbReference type="GO" id="GO:0009253">
    <property type="term" value="P:peptidoglycan catabolic process"/>
    <property type="evidence" value="ECO:0007669"/>
    <property type="project" value="InterPro"/>
</dbReference>
<evidence type="ECO:0000256" key="4">
    <source>
        <dbReference type="SAM" id="MobiDB-lite"/>
    </source>
</evidence>
<name>B1ZQS0_OPITP</name>
<dbReference type="EMBL" id="CP001032">
    <property type="protein sequence ID" value="ACB77821.1"/>
    <property type="molecule type" value="Genomic_DNA"/>
</dbReference>
<dbReference type="GO" id="GO:0008745">
    <property type="term" value="F:N-acetylmuramoyl-L-alanine amidase activity"/>
    <property type="evidence" value="ECO:0007669"/>
    <property type="project" value="UniProtKB-EC"/>
</dbReference>
<dbReference type="KEGG" id="ote:Oter_4550"/>